<dbReference type="RefSeq" id="WP_133476761.1">
    <property type="nucleotide sequence ID" value="NZ_NKLP01000257.1"/>
</dbReference>
<feature type="compositionally biased region" description="Basic and acidic residues" evidence="1">
    <location>
        <begin position="266"/>
        <end position="285"/>
    </location>
</feature>
<feature type="region of interest" description="Disordered" evidence="1">
    <location>
        <begin position="1"/>
        <end position="46"/>
    </location>
</feature>
<evidence type="ECO:0000313" key="2">
    <source>
        <dbReference type="EMBL" id="TDN28928.1"/>
    </source>
</evidence>
<gene>
    <name evidence="2" type="ORF">CEE75_12095</name>
</gene>
<reference evidence="2 3" key="1">
    <citation type="submission" date="2017-06" db="EMBL/GenBank/DDBJ databases">
        <authorList>
            <person name="Swanenburg J."/>
            <person name="Kort R."/>
        </authorList>
    </citation>
    <scope>NUCLEOTIDE SEQUENCE [LARGE SCALE GENOMIC DNA]</scope>
    <source>
        <strain evidence="2 3">RL05</strain>
    </source>
</reference>
<feature type="region of interest" description="Disordered" evidence="1">
    <location>
        <begin position="228"/>
        <end position="293"/>
    </location>
</feature>
<name>A0A4R6CQL0_9LACO</name>
<sequence length="524" mass="55998">MSLDENNADGFNNVNPTARPDRPRSLNDDAQLPSQNNQPPKDTSKAKKIGLGVIGGLVLIGGAGLTFNKFSHHPTTQTTTKGREDASKDSSLGFEDKENKKGSSSKSHKGGKAENNLLNLLDSGKKSSSSSKGLASKLDNLINGESGGKSGSAKMASLAADVEKSNDLIAKLDKASGSDSSKAPALKLDMFGNHLENLNEHPNDNGSRVKTVSAATLPKSKVDVINSSTDVKPIESDKNKGTHKTLEVTDYPSAVIDDNVSHTGSKGKDSKPSKSDSGKKTDSSSESKIPTKQGKYSKMVTLIDTNGKKVGKVKLTYVVHADGSATPSINLPLLYNLTDSNEMNSYPDTLTVSRITVPVELHKDVQLVNQYGNTVGTITLHRYLDPSGSYSSPWESGDVPAGVKINWNDIKKYPDKIKVFSSPTVVTNQGQADINENGDLPNEGTATIDSAANSAQQSNSQNQDTPLKATLMSNAVNKVDKPNENIHSTKAKHQSQNKANQYLSSQTRLINNGHDLARTEKHLE</sequence>
<dbReference type="AlphaFoldDB" id="A0A4R6CQL0"/>
<dbReference type="Proteomes" id="UP000295195">
    <property type="component" value="Unassembled WGS sequence"/>
</dbReference>
<feature type="compositionally biased region" description="Basic and acidic residues" evidence="1">
    <location>
        <begin position="81"/>
        <end position="101"/>
    </location>
</feature>
<proteinExistence type="predicted"/>
<comment type="caution">
    <text evidence="2">The sequence shown here is derived from an EMBL/GenBank/DDBJ whole genome shotgun (WGS) entry which is preliminary data.</text>
</comment>
<dbReference type="EMBL" id="NKLP01000257">
    <property type="protein sequence ID" value="TDN28928.1"/>
    <property type="molecule type" value="Genomic_DNA"/>
</dbReference>
<organism evidence="2 3">
    <name type="scientific">Lactobacillus crispatus</name>
    <dbReference type="NCBI Taxonomy" id="47770"/>
    <lineage>
        <taxon>Bacteria</taxon>
        <taxon>Bacillati</taxon>
        <taxon>Bacillota</taxon>
        <taxon>Bacilli</taxon>
        <taxon>Lactobacillales</taxon>
        <taxon>Lactobacillaceae</taxon>
        <taxon>Lactobacillus</taxon>
    </lineage>
</organism>
<evidence type="ECO:0000256" key="1">
    <source>
        <dbReference type="SAM" id="MobiDB-lite"/>
    </source>
</evidence>
<feature type="compositionally biased region" description="Polar residues" evidence="1">
    <location>
        <begin position="32"/>
        <end position="41"/>
    </location>
</feature>
<feature type="compositionally biased region" description="Basic and acidic residues" evidence="1">
    <location>
        <begin position="232"/>
        <end position="247"/>
    </location>
</feature>
<evidence type="ECO:0000313" key="3">
    <source>
        <dbReference type="Proteomes" id="UP000295195"/>
    </source>
</evidence>
<protein>
    <submittedName>
        <fullName evidence="2">Uncharacterized protein</fullName>
    </submittedName>
</protein>
<feature type="region of interest" description="Disordered" evidence="1">
    <location>
        <begin position="72"/>
        <end position="114"/>
    </location>
</feature>
<accession>A0A4R6CQL0</accession>